<dbReference type="PANTHER" id="PTHR37030:SF1">
    <property type="entry name" value="NUCLEOTIDYLTRANSFERASE"/>
    <property type="match status" value="1"/>
</dbReference>
<evidence type="ECO:0000259" key="1">
    <source>
        <dbReference type="Pfam" id="PF01909"/>
    </source>
</evidence>
<proteinExistence type="predicted"/>
<sequence>MRSREEVRSELIRRGRKRYLMIKNYRRYLPAIKRACENVLGECELYVFGSVLTGKFTAGSDVDLLIKVKEVPKSLRERAKVEVKIEELAGLPDYHPFEFHIVDEAGFKRYVEVLKVKPVKVEELL</sequence>
<organism evidence="2 3">
    <name type="scientific">Thermococcus indicus</name>
    <dbReference type="NCBI Taxonomy" id="2586643"/>
    <lineage>
        <taxon>Archaea</taxon>
        <taxon>Methanobacteriati</taxon>
        <taxon>Methanobacteriota</taxon>
        <taxon>Thermococci</taxon>
        <taxon>Thermococcales</taxon>
        <taxon>Thermococcaceae</taxon>
        <taxon>Thermococcus</taxon>
    </lineage>
</organism>
<dbReference type="EMBL" id="CP040846">
    <property type="protein sequence ID" value="QDA31820.1"/>
    <property type="molecule type" value="Genomic_DNA"/>
</dbReference>
<dbReference type="CDD" id="cd05403">
    <property type="entry name" value="NT_KNTase_like"/>
    <property type="match status" value="1"/>
</dbReference>
<protein>
    <submittedName>
        <fullName evidence="2">Nucleotidyltransferase domain-containing protein</fullName>
    </submittedName>
</protein>
<dbReference type="Gene3D" id="3.30.460.10">
    <property type="entry name" value="Beta Polymerase, domain 2"/>
    <property type="match status" value="1"/>
</dbReference>
<dbReference type="InterPro" id="IPR043519">
    <property type="entry name" value="NT_sf"/>
</dbReference>
<evidence type="ECO:0000313" key="2">
    <source>
        <dbReference type="EMBL" id="QDA31820.1"/>
    </source>
</evidence>
<name>A0A4Y5SP74_9EURY</name>
<keyword evidence="2" id="KW-0808">Transferase</keyword>
<dbReference type="GO" id="GO:0016779">
    <property type="term" value="F:nucleotidyltransferase activity"/>
    <property type="evidence" value="ECO:0007669"/>
    <property type="project" value="InterPro"/>
</dbReference>
<dbReference type="Proteomes" id="UP000306007">
    <property type="component" value="Chromosome"/>
</dbReference>
<dbReference type="RefSeq" id="WP_139681153.1">
    <property type="nucleotide sequence ID" value="NZ_CP040846.1"/>
</dbReference>
<dbReference type="PANTHER" id="PTHR37030">
    <property type="entry name" value="NUCLEOTIDYLTRANSFERASE"/>
    <property type="match status" value="1"/>
</dbReference>
<feature type="domain" description="Polymerase nucleotidyl transferase" evidence="1">
    <location>
        <begin position="33"/>
        <end position="92"/>
    </location>
</feature>
<dbReference type="SUPFAM" id="SSF81301">
    <property type="entry name" value="Nucleotidyltransferase"/>
    <property type="match status" value="1"/>
</dbReference>
<reference evidence="2 3" key="1">
    <citation type="submission" date="2019-06" db="EMBL/GenBank/DDBJ databases">
        <title>Thermococcus indicus sp. nov., a Fe(III)-reducing hyperthermophilic archaeon isolated from the Onnuri vent field of the Central Indian Ocean ridge.</title>
        <authorList>
            <person name="Lim J.K."/>
            <person name="Kim Y.J."/>
            <person name="Kwon K.K."/>
        </authorList>
    </citation>
    <scope>NUCLEOTIDE SEQUENCE [LARGE SCALE GENOMIC DNA]</scope>
    <source>
        <strain evidence="2 3">IOH1</strain>
    </source>
</reference>
<dbReference type="KEGG" id="tic:FH039_09725"/>
<dbReference type="AlphaFoldDB" id="A0A4Y5SP74"/>
<dbReference type="OrthoDB" id="40412at2157"/>
<accession>A0A4Y5SP74</accession>
<dbReference type="InterPro" id="IPR002934">
    <property type="entry name" value="Polymerase_NTP_transf_dom"/>
</dbReference>
<keyword evidence="3" id="KW-1185">Reference proteome</keyword>
<dbReference type="Pfam" id="PF01909">
    <property type="entry name" value="NTP_transf_2"/>
    <property type="match status" value="1"/>
</dbReference>
<dbReference type="GeneID" id="40475463"/>
<evidence type="ECO:0000313" key="3">
    <source>
        <dbReference type="Proteomes" id="UP000306007"/>
    </source>
</evidence>
<gene>
    <name evidence="2" type="ORF">FH039_09725</name>
</gene>